<organism evidence="4 5">
    <name type="scientific">Limulus polyphemus</name>
    <name type="common">Atlantic horseshoe crab</name>
    <dbReference type="NCBI Taxonomy" id="6850"/>
    <lineage>
        <taxon>Eukaryota</taxon>
        <taxon>Metazoa</taxon>
        <taxon>Ecdysozoa</taxon>
        <taxon>Arthropoda</taxon>
        <taxon>Chelicerata</taxon>
        <taxon>Merostomata</taxon>
        <taxon>Xiphosura</taxon>
        <taxon>Limulidae</taxon>
        <taxon>Limulus</taxon>
    </lineage>
</organism>
<dbReference type="GeneID" id="106471687"/>
<feature type="domain" description="Sulfotransferase" evidence="3">
    <location>
        <begin position="191"/>
        <end position="434"/>
    </location>
</feature>
<name>A0ABM1TJE9_LIMPO</name>
<evidence type="ECO:0000256" key="2">
    <source>
        <dbReference type="ARBA" id="ARBA00022679"/>
    </source>
</evidence>
<dbReference type="SUPFAM" id="SSF52540">
    <property type="entry name" value="P-loop containing nucleoside triphosphate hydrolases"/>
    <property type="match status" value="1"/>
</dbReference>
<dbReference type="PANTHER" id="PTHR11783">
    <property type="entry name" value="SULFOTRANSFERASE SULT"/>
    <property type="match status" value="1"/>
</dbReference>
<keyword evidence="2" id="KW-0808">Transferase</keyword>
<keyword evidence="4" id="KW-1185">Reference proteome</keyword>
<evidence type="ECO:0000259" key="3">
    <source>
        <dbReference type="Pfam" id="PF00685"/>
    </source>
</evidence>
<proteinExistence type="inferred from homology"/>
<evidence type="ECO:0000313" key="5">
    <source>
        <dbReference type="RefSeq" id="XP_022256005.1"/>
    </source>
</evidence>
<dbReference type="Proteomes" id="UP000694941">
    <property type="component" value="Unplaced"/>
</dbReference>
<gene>
    <name evidence="5" type="primary">LOC106471687</name>
</gene>
<dbReference type="RefSeq" id="XP_022256005.1">
    <property type="nucleotide sequence ID" value="XM_022400297.1"/>
</dbReference>
<dbReference type="InterPro" id="IPR000863">
    <property type="entry name" value="Sulfotransferase_dom"/>
</dbReference>
<reference evidence="5" key="1">
    <citation type="submission" date="2025-08" db="UniProtKB">
        <authorList>
            <consortium name="RefSeq"/>
        </authorList>
    </citation>
    <scope>IDENTIFICATION</scope>
    <source>
        <tissue evidence="5">Muscle</tissue>
    </source>
</reference>
<evidence type="ECO:0000256" key="1">
    <source>
        <dbReference type="ARBA" id="ARBA00005771"/>
    </source>
</evidence>
<dbReference type="Gene3D" id="3.40.50.300">
    <property type="entry name" value="P-loop containing nucleotide triphosphate hydrolases"/>
    <property type="match status" value="1"/>
</dbReference>
<sequence length="446" mass="53389">MMLLQIYVFVFLTFWKNNKMRIFHCLLRRPCLNNLQVHPYQKYSFICSHLPTRQFSQAHEMFILLNTRTFYSQTLRNAPEKFLQTMSNPLHSCVHFMSGSGSEHVDLKRWKLIKRLFSTFLFGSTLIITIFVKRKRQKNIRELLQDCDVLPHDSNYSENMVFTSYKGYIIPQNLFLKGIMRDLMGFKVREDDIFVVSFPKTGTTWVQELVYVIATDLDFNAAQAKNLEQRFPFIEFFYPGLKIIEKTSSPRFLKSHLPYTLLPPEAQQIKPKIVYIMRNPKDVLVSYYHFLRMVKEISYKGSFEEFFKSFLDGKIPYGPIWKHYLEWWEHRNDENVLFLFYEDLHKDIVASVKKIADFLGKSLTEEEIERIAYHCSFQQMAKNPSVNYSHWDDLDVRNKNEAEFMRKGIVGDWKNYFTKEMNQVMDEWIEEKFQSEETGLFFCYDL</sequence>
<comment type="similarity">
    <text evidence="1">Belongs to the sulfotransferase 1 family.</text>
</comment>
<evidence type="ECO:0000313" key="4">
    <source>
        <dbReference type="Proteomes" id="UP000694941"/>
    </source>
</evidence>
<dbReference type="InterPro" id="IPR027417">
    <property type="entry name" value="P-loop_NTPase"/>
</dbReference>
<dbReference type="Pfam" id="PF00685">
    <property type="entry name" value="Sulfotransfer_1"/>
    <property type="match status" value="1"/>
</dbReference>
<accession>A0ABM1TJE9</accession>
<protein>
    <submittedName>
        <fullName evidence="5">Estrogen sulfotransferase-like isoform X1</fullName>
    </submittedName>
</protein>